<comment type="caution">
    <text evidence="1">The sequence shown here is derived from an EMBL/GenBank/DDBJ whole genome shotgun (WGS) entry which is preliminary data.</text>
</comment>
<evidence type="ECO:0000313" key="1">
    <source>
        <dbReference type="EMBL" id="MDF0589667.1"/>
    </source>
</evidence>
<reference evidence="1 2" key="1">
    <citation type="submission" date="2023-03" db="EMBL/GenBank/DDBJ databases">
        <title>WGS of Methanotrichaceae archaeon Mx.</title>
        <authorList>
            <person name="Sorokin D.Y."/>
            <person name="Merkel A.Y."/>
        </authorList>
    </citation>
    <scope>NUCLEOTIDE SEQUENCE [LARGE SCALE GENOMIC DNA]</scope>
    <source>
        <strain evidence="1 2">Mx</strain>
    </source>
</reference>
<dbReference type="CDD" id="cd12870">
    <property type="entry name" value="MqsA"/>
    <property type="match status" value="1"/>
</dbReference>
<dbReference type="NCBIfam" id="TIGR03831">
    <property type="entry name" value="YgiT_finger"/>
    <property type="match status" value="1"/>
</dbReference>
<name>A0ABT5X4P1_9EURY</name>
<dbReference type="InterPro" id="IPR022453">
    <property type="entry name" value="Znf_MqsA-type"/>
</dbReference>
<keyword evidence="2" id="KW-1185">Reference proteome</keyword>
<evidence type="ECO:0000313" key="2">
    <source>
        <dbReference type="Proteomes" id="UP001220010"/>
    </source>
</evidence>
<accession>A0ABT5X4P1</accession>
<sequence>MDGPYDEKSELIPDVCNCGRGRLAPGFTDYITRAEGSVLVIKNVRALICDVCDEAYITPDASREIDKIVRDFREGKLLAKPIAAGEVDLKMKESA</sequence>
<dbReference type="RefSeq" id="WP_316965429.1">
    <property type="nucleotide sequence ID" value="NZ_JARFPK010000002.1"/>
</dbReference>
<dbReference type="EMBL" id="JARFPK010000002">
    <property type="protein sequence ID" value="MDF0589667.1"/>
    <property type="molecule type" value="Genomic_DNA"/>
</dbReference>
<proteinExistence type="predicted"/>
<organism evidence="1 2">
    <name type="scientific">Candidatus Methanocrinis natronophilus</name>
    <dbReference type="NCBI Taxonomy" id="3033396"/>
    <lineage>
        <taxon>Archaea</taxon>
        <taxon>Methanobacteriati</taxon>
        <taxon>Methanobacteriota</taxon>
        <taxon>Stenosarchaea group</taxon>
        <taxon>Methanomicrobia</taxon>
        <taxon>Methanotrichales</taxon>
        <taxon>Methanotrichaceae</taxon>
        <taxon>Methanocrinis</taxon>
    </lineage>
</organism>
<dbReference type="Proteomes" id="UP001220010">
    <property type="component" value="Unassembled WGS sequence"/>
</dbReference>
<gene>
    <name evidence="1" type="ORF">P0O15_00545</name>
</gene>
<dbReference type="Gene3D" id="3.10.20.860">
    <property type="match status" value="1"/>
</dbReference>
<protein>
    <submittedName>
        <fullName evidence="1">Type II toxin-antitoxin system MqsA family antitoxin</fullName>
    </submittedName>
</protein>